<keyword evidence="2" id="KW-0732">Signal</keyword>
<protein>
    <recommendedName>
        <fullName evidence="5">Rho GDP-dissociation inhibitor 1-like</fullName>
    </recommendedName>
</protein>
<accession>A0A8J5GYI0</accession>
<comment type="caution">
    <text evidence="3">The sequence shown here is derived from an EMBL/GenBank/DDBJ whole genome shotgun (WGS) entry which is preliminary data.</text>
</comment>
<dbReference type="AlphaFoldDB" id="A0A8J5GYI0"/>
<dbReference type="FunFam" id="2.70.50.30:FF:000002">
    <property type="entry name" value="Rho GDP-dissociation inhibitor 1"/>
    <property type="match status" value="1"/>
</dbReference>
<dbReference type="InterPro" id="IPR000406">
    <property type="entry name" value="Rho_GDI"/>
</dbReference>
<gene>
    <name evidence="3" type="ORF">ZIOFF_027314</name>
</gene>
<dbReference type="Pfam" id="PF02115">
    <property type="entry name" value="Rho_GDI"/>
    <property type="match status" value="1"/>
</dbReference>
<feature type="signal peptide" evidence="2">
    <location>
        <begin position="1"/>
        <end position="25"/>
    </location>
</feature>
<dbReference type="PANTHER" id="PTHR10980">
    <property type="entry name" value="RHO GDP-DISSOCIATION INHIBITOR"/>
    <property type="match status" value="1"/>
</dbReference>
<evidence type="ECO:0000313" key="3">
    <source>
        <dbReference type="EMBL" id="KAG6509329.1"/>
    </source>
</evidence>
<reference evidence="3 4" key="1">
    <citation type="submission" date="2020-08" db="EMBL/GenBank/DDBJ databases">
        <title>Plant Genome Project.</title>
        <authorList>
            <person name="Zhang R.-G."/>
        </authorList>
    </citation>
    <scope>NUCLEOTIDE SEQUENCE [LARGE SCALE GENOMIC DNA]</scope>
    <source>
        <tissue evidence="3">Rhizome</tissue>
    </source>
</reference>
<name>A0A8J5GYI0_ZINOF</name>
<evidence type="ECO:0000313" key="4">
    <source>
        <dbReference type="Proteomes" id="UP000734854"/>
    </source>
</evidence>
<evidence type="ECO:0000256" key="2">
    <source>
        <dbReference type="SAM" id="SignalP"/>
    </source>
</evidence>
<proteinExistence type="predicted"/>
<evidence type="ECO:0008006" key="5">
    <source>
        <dbReference type="Google" id="ProtNLM"/>
    </source>
</evidence>
<dbReference type="EMBL" id="JACMSC010000008">
    <property type="protein sequence ID" value="KAG6509329.1"/>
    <property type="molecule type" value="Genomic_DNA"/>
</dbReference>
<dbReference type="GO" id="GO:0016020">
    <property type="term" value="C:membrane"/>
    <property type="evidence" value="ECO:0007669"/>
    <property type="project" value="TreeGrafter"/>
</dbReference>
<feature type="chain" id="PRO_5035165576" description="Rho GDP-dissociation inhibitor 1-like" evidence="2">
    <location>
        <begin position="26"/>
        <end position="264"/>
    </location>
</feature>
<evidence type="ECO:0000256" key="1">
    <source>
        <dbReference type="SAM" id="MobiDB-lite"/>
    </source>
</evidence>
<dbReference type="PANTHER" id="PTHR10980:SF3">
    <property type="entry name" value="LD16419P"/>
    <property type="match status" value="1"/>
</dbReference>
<feature type="compositionally biased region" description="Basic and acidic residues" evidence="1">
    <location>
        <begin position="25"/>
        <end position="34"/>
    </location>
</feature>
<feature type="region of interest" description="Disordered" evidence="1">
    <location>
        <begin position="24"/>
        <end position="91"/>
    </location>
</feature>
<dbReference type="Proteomes" id="UP000734854">
    <property type="component" value="Unassembled WGS sequence"/>
</dbReference>
<dbReference type="GO" id="GO:0005094">
    <property type="term" value="F:Rho GDP-dissociation inhibitor activity"/>
    <property type="evidence" value="ECO:0007669"/>
    <property type="project" value="InterPro"/>
</dbReference>
<feature type="compositionally biased region" description="Acidic residues" evidence="1">
    <location>
        <begin position="44"/>
        <end position="53"/>
    </location>
</feature>
<dbReference type="GO" id="GO:0005829">
    <property type="term" value="C:cytosol"/>
    <property type="evidence" value="ECO:0007669"/>
    <property type="project" value="TreeGrafter"/>
</dbReference>
<sequence length="264" mass="29925">MSVLVMSWGLHITAIGAVPISKTMASDDTRKNSNKEQIFMGKDGEEEADSCEEEWLRRQMSEASPCATEEEEEEEEGKGTPQGIDLGPRISLKSEIEKDKDDESLKRWKEQLLGSVDLNSVGENLEPEVEILSLSILCSGRPDILLSLPLEPNHKRAWFTLKEGSHYKLKFTFVVRNNIVSGLSYTNTVWKAGIKVDKTKDMLGTFSPQLETYTYETLEEITPSGLFVRGSYSARMKFVDDDDKCYLEINYGFDIRREWASTTN</sequence>
<dbReference type="OrthoDB" id="1683373at2759"/>
<dbReference type="GO" id="GO:0007266">
    <property type="term" value="P:Rho protein signal transduction"/>
    <property type="evidence" value="ECO:0007669"/>
    <property type="project" value="InterPro"/>
</dbReference>
<keyword evidence="4" id="KW-1185">Reference proteome</keyword>
<organism evidence="3 4">
    <name type="scientific">Zingiber officinale</name>
    <name type="common">Ginger</name>
    <name type="synonym">Amomum zingiber</name>
    <dbReference type="NCBI Taxonomy" id="94328"/>
    <lineage>
        <taxon>Eukaryota</taxon>
        <taxon>Viridiplantae</taxon>
        <taxon>Streptophyta</taxon>
        <taxon>Embryophyta</taxon>
        <taxon>Tracheophyta</taxon>
        <taxon>Spermatophyta</taxon>
        <taxon>Magnoliopsida</taxon>
        <taxon>Liliopsida</taxon>
        <taxon>Zingiberales</taxon>
        <taxon>Zingiberaceae</taxon>
        <taxon>Zingiber</taxon>
    </lineage>
</organism>